<dbReference type="Pfam" id="PF13289">
    <property type="entry name" value="SIR2_2"/>
    <property type="match status" value="1"/>
</dbReference>
<proteinExistence type="predicted"/>
<comment type="caution">
    <text evidence="1">The sequence shown here is derived from an EMBL/GenBank/DDBJ whole genome shotgun (WGS) entry which is preliminary data.</text>
</comment>
<sequence length="545" mass="62137">MASAESKFQSGEVISAWKYICQLRVQLLKNKASLVLGAGISWDLKLPLWERLIEKIKQAMQLKAPESLLVSGAPGKAALVLFEIFHSYKKCEILEGGLYANANLVERKILSDWRELIHEALYSETKEVDRRATIDNHPYFEEMINFIRQSELTVNYNFDDYVEFGLSRADLNPTKHERPYQTVWSQHAQFTKDKCVIYHPNGFLPFDKKKFQSENLIFSDGAFADQLLDGIGGGLSTLLHVLTKKTSILLGHSLTDSTLLHLLRKAATISPGNYNYFIRFMGDDEVLDAQSRAAVFEANFNNYNLITLFFKSSDIREFLLAITIPDDEFLRESDILGLQTKYCYYMVGSIGIGKSTVLSQFGNLTTLDEWFDERPSDMANSPENLSTHITMTIDSWTNQQFGKKNDYLVDKKIGLFLVDRSPIDPLTFVVDVTEEERARSMLNQGIRPGKSSKLIESGEIIHMVGEPVEIWSRLITKRKETSWPPEKIAKLQSKSLELYKPLMPKIIHSTSRREVDVIRDVARIIFSSVYSPADLDTEMRNIANV</sequence>
<evidence type="ECO:0000313" key="2">
    <source>
        <dbReference type="Proteomes" id="UP000466863"/>
    </source>
</evidence>
<accession>A0A6I1WTL7</accession>
<name>A0A6I1WTL7_9PSED</name>
<evidence type="ECO:0000313" key="1">
    <source>
        <dbReference type="EMBL" id="MQU44667.1"/>
    </source>
</evidence>
<organism evidence="1 2">
    <name type="scientific">Pseudomonas helleri</name>
    <dbReference type="NCBI Taxonomy" id="1608996"/>
    <lineage>
        <taxon>Bacteria</taxon>
        <taxon>Pseudomonadati</taxon>
        <taxon>Pseudomonadota</taxon>
        <taxon>Gammaproteobacteria</taxon>
        <taxon>Pseudomonadales</taxon>
        <taxon>Pseudomonadaceae</taxon>
        <taxon>Pseudomonas</taxon>
    </lineage>
</organism>
<reference evidence="1 2" key="1">
    <citation type="submission" date="2019-10" db="EMBL/GenBank/DDBJ databases">
        <title>Evaluation of single-gene subtyping targets for Pseudomonas.</title>
        <authorList>
            <person name="Reichler S.J."/>
            <person name="Orsi R.H."/>
            <person name="Wiedmann M."/>
            <person name="Martin N.H."/>
            <person name="Murphy S.I."/>
        </authorList>
    </citation>
    <scope>NUCLEOTIDE SEQUENCE [LARGE SCALE GENOMIC DNA]</scope>
    <source>
        <strain evidence="1 2">FSL R10-1876</strain>
    </source>
</reference>
<dbReference type="EMBL" id="WIVV01000107">
    <property type="protein sequence ID" value="MQU44667.1"/>
    <property type="molecule type" value="Genomic_DNA"/>
</dbReference>
<dbReference type="AlphaFoldDB" id="A0A6I1WTL7"/>
<gene>
    <name evidence="1" type="ORF">GHO28_19465</name>
</gene>
<dbReference type="RefSeq" id="WP_153356960.1">
    <property type="nucleotide sequence ID" value="NZ_WIVV01000107.1"/>
</dbReference>
<protein>
    <submittedName>
        <fullName evidence="1">Uncharacterized protein</fullName>
    </submittedName>
</protein>
<dbReference type="Proteomes" id="UP000466863">
    <property type="component" value="Unassembled WGS sequence"/>
</dbReference>